<name>A0A423VDV4_CYTCH</name>
<dbReference type="Proteomes" id="UP000284375">
    <property type="component" value="Unassembled WGS sequence"/>
</dbReference>
<sequence length="168" mass="16528">MKASIFSLAAILASALAQSTTSSAVTSTSSCAADYIVEQCLTDTQSTQQNCDTTDYSCQCAAYQAEYTCFNNCPGDARQATYSGLVSQYCALASQYSSTNIAASTVASTASSTASAATTAATGTSTGTSTADSTASASASSTANSAADLAINAGGVMVVVAGVMGALL</sequence>
<comment type="caution">
    <text evidence="2">The sequence shown here is derived from an EMBL/GenBank/DDBJ whole genome shotgun (WGS) entry which is preliminary data.</text>
</comment>
<dbReference type="EMBL" id="LJZO01000061">
    <property type="protein sequence ID" value="ROV89043.1"/>
    <property type="molecule type" value="Genomic_DNA"/>
</dbReference>
<evidence type="ECO:0000256" key="1">
    <source>
        <dbReference type="SAM" id="SignalP"/>
    </source>
</evidence>
<evidence type="ECO:0000313" key="2">
    <source>
        <dbReference type="EMBL" id="ROV89043.1"/>
    </source>
</evidence>
<accession>A0A423VDV4</accession>
<evidence type="ECO:0008006" key="4">
    <source>
        <dbReference type="Google" id="ProtNLM"/>
    </source>
</evidence>
<dbReference type="AlphaFoldDB" id="A0A423VDV4"/>
<gene>
    <name evidence="2" type="ORF">VSDG_08712</name>
</gene>
<feature type="chain" id="PRO_5019011136" description="Extracellular membrane protein CFEM domain-containing protein" evidence="1">
    <location>
        <begin position="18"/>
        <end position="168"/>
    </location>
</feature>
<proteinExistence type="predicted"/>
<keyword evidence="1" id="KW-0732">Signal</keyword>
<feature type="signal peptide" evidence="1">
    <location>
        <begin position="1"/>
        <end position="17"/>
    </location>
</feature>
<dbReference type="PROSITE" id="PS51257">
    <property type="entry name" value="PROKAR_LIPOPROTEIN"/>
    <property type="match status" value="1"/>
</dbReference>
<dbReference type="OrthoDB" id="2507140at2759"/>
<keyword evidence="3" id="KW-1185">Reference proteome</keyword>
<organism evidence="2 3">
    <name type="scientific">Cytospora chrysosperma</name>
    <name type="common">Cytospora canker fungus</name>
    <name type="synonym">Sphaeria chrysosperma</name>
    <dbReference type="NCBI Taxonomy" id="252740"/>
    <lineage>
        <taxon>Eukaryota</taxon>
        <taxon>Fungi</taxon>
        <taxon>Dikarya</taxon>
        <taxon>Ascomycota</taxon>
        <taxon>Pezizomycotina</taxon>
        <taxon>Sordariomycetes</taxon>
        <taxon>Sordariomycetidae</taxon>
        <taxon>Diaporthales</taxon>
        <taxon>Cytosporaceae</taxon>
        <taxon>Cytospora</taxon>
    </lineage>
</organism>
<reference evidence="2 3" key="1">
    <citation type="submission" date="2015-09" db="EMBL/GenBank/DDBJ databases">
        <title>Host preference determinants of Valsa canker pathogens revealed by comparative genomics.</title>
        <authorList>
            <person name="Yin Z."/>
            <person name="Huang L."/>
        </authorList>
    </citation>
    <scope>NUCLEOTIDE SEQUENCE [LARGE SCALE GENOMIC DNA]</scope>
    <source>
        <strain evidence="2 3">YSFL</strain>
    </source>
</reference>
<dbReference type="STRING" id="252740.A0A423VDV4"/>
<evidence type="ECO:0000313" key="3">
    <source>
        <dbReference type="Proteomes" id="UP000284375"/>
    </source>
</evidence>
<protein>
    <recommendedName>
        <fullName evidence="4">Extracellular membrane protein CFEM domain-containing protein</fullName>
    </recommendedName>
</protein>